<dbReference type="OrthoDB" id="7951256at2"/>
<dbReference type="RefSeq" id="WP_073629198.1">
    <property type="nucleotide sequence ID" value="NZ_FRXO01000004.1"/>
</dbReference>
<reference evidence="1 2" key="1">
    <citation type="submission" date="2016-12" db="EMBL/GenBank/DDBJ databases">
        <authorList>
            <person name="Song W.-J."/>
            <person name="Kurnit D.M."/>
        </authorList>
    </citation>
    <scope>NUCLEOTIDE SEQUENCE [LARGE SCALE GENOMIC DNA]</scope>
    <source>
        <strain evidence="1 2">DSM 19599</strain>
    </source>
</reference>
<evidence type="ECO:0000313" key="1">
    <source>
        <dbReference type="EMBL" id="SHO65925.1"/>
    </source>
</evidence>
<organism evidence="1 2">
    <name type="scientific">Pseudoxanthobacter soli DSM 19599</name>
    <dbReference type="NCBI Taxonomy" id="1123029"/>
    <lineage>
        <taxon>Bacteria</taxon>
        <taxon>Pseudomonadati</taxon>
        <taxon>Pseudomonadota</taxon>
        <taxon>Alphaproteobacteria</taxon>
        <taxon>Hyphomicrobiales</taxon>
        <taxon>Segnochrobactraceae</taxon>
        <taxon>Pseudoxanthobacter</taxon>
    </lineage>
</organism>
<gene>
    <name evidence="1" type="ORF">SAMN02745172_02574</name>
</gene>
<keyword evidence="2" id="KW-1185">Reference proteome</keyword>
<proteinExistence type="predicted"/>
<name>A0A1M7ZM04_9HYPH</name>
<protein>
    <submittedName>
        <fullName evidence="1">Uncharacterized protein</fullName>
    </submittedName>
</protein>
<sequence>MKMVRIEKYVQGVTQERFKLPAGIARLVVRLLPTEARAQLRRRGLDVDALLNTATPAGDVQWLDVREDGVEKRICIRIDR</sequence>
<accession>A0A1M7ZM04</accession>
<dbReference type="AlphaFoldDB" id="A0A1M7ZM04"/>
<dbReference type="Proteomes" id="UP000186406">
    <property type="component" value="Unassembled WGS sequence"/>
</dbReference>
<dbReference type="EMBL" id="FRXO01000004">
    <property type="protein sequence ID" value="SHO65925.1"/>
    <property type="molecule type" value="Genomic_DNA"/>
</dbReference>
<evidence type="ECO:0000313" key="2">
    <source>
        <dbReference type="Proteomes" id="UP000186406"/>
    </source>
</evidence>